<feature type="compositionally biased region" description="Low complexity" evidence="1">
    <location>
        <begin position="236"/>
        <end position="266"/>
    </location>
</feature>
<dbReference type="EMBL" id="KZ824778">
    <property type="protein sequence ID" value="RAH84397.1"/>
    <property type="molecule type" value="Genomic_DNA"/>
</dbReference>
<evidence type="ECO:0008006" key="4">
    <source>
        <dbReference type="Google" id="ProtNLM"/>
    </source>
</evidence>
<organism evidence="2 3">
    <name type="scientific">Aspergillus japonicus CBS 114.51</name>
    <dbReference type="NCBI Taxonomy" id="1448312"/>
    <lineage>
        <taxon>Eukaryota</taxon>
        <taxon>Fungi</taxon>
        <taxon>Dikarya</taxon>
        <taxon>Ascomycota</taxon>
        <taxon>Pezizomycotina</taxon>
        <taxon>Eurotiomycetes</taxon>
        <taxon>Eurotiomycetidae</taxon>
        <taxon>Eurotiales</taxon>
        <taxon>Aspergillaceae</taxon>
        <taxon>Aspergillus</taxon>
        <taxon>Aspergillus subgen. Circumdati</taxon>
    </lineage>
</organism>
<reference evidence="2 3" key="1">
    <citation type="submission" date="2018-02" db="EMBL/GenBank/DDBJ databases">
        <title>The genomes of Aspergillus section Nigri reveals drivers in fungal speciation.</title>
        <authorList>
            <consortium name="DOE Joint Genome Institute"/>
            <person name="Vesth T.C."/>
            <person name="Nybo J."/>
            <person name="Theobald S."/>
            <person name="Brandl J."/>
            <person name="Frisvad J.C."/>
            <person name="Nielsen K.F."/>
            <person name="Lyhne E.K."/>
            <person name="Kogle M.E."/>
            <person name="Kuo A."/>
            <person name="Riley R."/>
            <person name="Clum A."/>
            <person name="Nolan M."/>
            <person name="Lipzen A."/>
            <person name="Salamov A."/>
            <person name="Henrissat B."/>
            <person name="Wiebenga A."/>
            <person name="De vries R.P."/>
            <person name="Grigoriev I.V."/>
            <person name="Mortensen U.H."/>
            <person name="Andersen M.R."/>
            <person name="Baker S.E."/>
        </authorList>
    </citation>
    <scope>NUCLEOTIDE SEQUENCE [LARGE SCALE GENOMIC DNA]</scope>
    <source>
        <strain evidence="2 3">CBS 114.51</strain>
    </source>
</reference>
<dbReference type="OrthoDB" id="4369561at2759"/>
<dbReference type="GeneID" id="37174268"/>
<keyword evidence="3" id="KW-1185">Reference proteome</keyword>
<name>A0A8T8X8A3_ASPJA</name>
<evidence type="ECO:0000313" key="2">
    <source>
        <dbReference type="EMBL" id="RAH84397.1"/>
    </source>
</evidence>
<evidence type="ECO:0000313" key="3">
    <source>
        <dbReference type="Proteomes" id="UP000249497"/>
    </source>
</evidence>
<dbReference type="AlphaFoldDB" id="A0A8T8X8A3"/>
<sequence>MRVNLDQIEFYHGPSQPSCNNRRNSPQVHIPQTSQHFSPTEVAPGLPQATSKQDLPSSGTAYLWNTFDFEIDRLCAVTEHQTTKGAEKSIAPIVPAALDIQSDNRGSRLASSEPVLFEDTSATPVPCCADQLDYVFPDVHENELPYFVPYGEAAEKAEISPVPCVTATAFRQEGNATSSQSETCESHQISVEGSSLITRALSECTGAIAGGKITNPCRSPDLSEDLCSHAIDASERAGSSGSAGAKSTASGLSSRLNRSSSLENSGARTIQTCNSPVRYPSVAVVVPAPSWKQRRATRASTRAAAAACNKRLRSGQAAINQTSPDKFFSRIEGSTPKMKTRKPAFKRVSRPPEISIPASCNCTRDIHGISGKALLTVVSDAGVKPAYYFTFVPDTSSMSHQAHPGDISGKQRPYTSDENAQLVRLKEREAMSWIEIADYFPERTVSSLQVHYSTKLRHKARSKP</sequence>
<dbReference type="InterPro" id="IPR009057">
    <property type="entry name" value="Homeodomain-like_sf"/>
</dbReference>
<accession>A0A8T8X8A3</accession>
<dbReference type="SUPFAM" id="SSF46689">
    <property type="entry name" value="Homeodomain-like"/>
    <property type="match status" value="1"/>
</dbReference>
<proteinExistence type="predicted"/>
<dbReference type="Proteomes" id="UP000249497">
    <property type="component" value="Unassembled WGS sequence"/>
</dbReference>
<protein>
    <recommendedName>
        <fullName evidence="4">Myb-like domain-containing protein</fullName>
    </recommendedName>
</protein>
<dbReference type="RefSeq" id="XP_025530291.1">
    <property type="nucleotide sequence ID" value="XM_025670576.1"/>
</dbReference>
<feature type="region of interest" description="Disordered" evidence="1">
    <location>
        <begin position="12"/>
        <end position="55"/>
    </location>
</feature>
<feature type="compositionally biased region" description="Polar residues" evidence="1">
    <location>
        <begin position="15"/>
        <end position="38"/>
    </location>
</feature>
<gene>
    <name evidence="2" type="ORF">BO86DRAFT_377147</name>
</gene>
<evidence type="ECO:0000256" key="1">
    <source>
        <dbReference type="SAM" id="MobiDB-lite"/>
    </source>
</evidence>
<feature type="region of interest" description="Disordered" evidence="1">
    <location>
        <begin position="236"/>
        <end position="269"/>
    </location>
</feature>